<dbReference type="SFLD" id="SFLDS00113">
    <property type="entry name" value="Radical_SAM_Phosphomethylpyrim"/>
    <property type="match status" value="1"/>
</dbReference>
<comment type="cofactor">
    <cofactor evidence="10">
        <name>[4Fe-4S] cluster</name>
        <dbReference type="ChEBI" id="CHEBI:49883"/>
    </cofactor>
    <text evidence="10">Binds 1 [4Fe-4S] cluster per subunit. The cluster is coordinated with 3 cysteines and an exchangeable S-adenosyl-L-methionine.</text>
</comment>
<evidence type="ECO:0000256" key="9">
    <source>
        <dbReference type="ARBA" id="ARBA00023239"/>
    </source>
</evidence>
<keyword evidence="7 10" id="KW-0408">Iron</keyword>
<protein>
    <recommendedName>
        <fullName evidence="10">Phosphomethylpyrimidine synthase</fullName>
        <ecNumber evidence="10">4.1.99.17</ecNumber>
    </recommendedName>
    <alternativeName>
        <fullName evidence="10">Hydroxymethylpyrimidine phosphate synthase</fullName>
        <shortName evidence="10">HMP-P synthase</shortName>
        <shortName evidence="10">HMP-phosphate synthase</shortName>
        <shortName evidence="10">HMPP synthase</shortName>
    </alternativeName>
    <alternativeName>
        <fullName evidence="10">Thiamine biosynthesis protein ThiC</fullName>
    </alternativeName>
</protein>
<name>A0A9X2XSU4_9BACT</name>
<dbReference type="Gene3D" id="6.10.250.620">
    <property type="match status" value="1"/>
</dbReference>
<dbReference type="GO" id="GO:0051539">
    <property type="term" value="F:4 iron, 4 sulfur cluster binding"/>
    <property type="evidence" value="ECO:0007669"/>
    <property type="project" value="UniProtKB-KW"/>
</dbReference>
<dbReference type="NCBIfam" id="NF006763">
    <property type="entry name" value="PRK09284.1"/>
    <property type="match status" value="1"/>
</dbReference>
<dbReference type="HAMAP" id="MF_00089">
    <property type="entry name" value="ThiC"/>
    <property type="match status" value="1"/>
</dbReference>
<feature type="binding site" evidence="10">
    <location>
        <position position="454"/>
    </location>
    <ligand>
        <name>substrate</name>
    </ligand>
</feature>
<keyword evidence="5 10" id="KW-0862">Zinc</keyword>
<proteinExistence type="inferred from homology"/>
<keyword evidence="9 10" id="KW-0456">Lyase</keyword>
<dbReference type="PANTHER" id="PTHR30557">
    <property type="entry name" value="THIAMINE BIOSYNTHESIS PROTEIN THIC"/>
    <property type="match status" value="1"/>
</dbReference>
<comment type="function">
    <text evidence="1 10">Catalyzes the synthesis of the hydroxymethylpyrimidine phosphate (HMP-P) moiety of thiamine from aminoimidazole ribotide (AIR) in a radical S-adenosyl-L-methionine (SAM)-dependent reaction.</text>
</comment>
<feature type="binding site" evidence="10">
    <location>
        <position position="575"/>
    </location>
    <ligand>
        <name>[4Fe-4S] cluster</name>
        <dbReference type="ChEBI" id="CHEBI:49883"/>
        <note>4Fe-4S-S-AdoMet</note>
    </ligand>
</feature>
<dbReference type="PANTHER" id="PTHR30557:SF1">
    <property type="entry name" value="PHOSPHOMETHYLPYRIMIDINE SYNTHASE, CHLOROPLASTIC"/>
    <property type="match status" value="1"/>
</dbReference>
<keyword evidence="8 10" id="KW-0411">Iron-sulfur</keyword>
<feature type="binding site" evidence="10">
    <location>
        <position position="495"/>
    </location>
    <ligand>
        <name>Zn(2+)</name>
        <dbReference type="ChEBI" id="CHEBI:29105"/>
    </ligand>
</feature>
<evidence type="ECO:0000256" key="3">
    <source>
        <dbReference type="ARBA" id="ARBA00022691"/>
    </source>
</evidence>
<dbReference type="Pfam" id="PF01964">
    <property type="entry name" value="ThiC_Rad_SAM"/>
    <property type="match status" value="1"/>
</dbReference>
<evidence type="ECO:0000313" key="13">
    <source>
        <dbReference type="Proteomes" id="UP001155483"/>
    </source>
</evidence>
<dbReference type="InterPro" id="IPR037509">
    <property type="entry name" value="ThiC"/>
</dbReference>
<comment type="caution">
    <text evidence="12">The sequence shown here is derived from an EMBL/GenBank/DDBJ whole genome shotgun (WGS) entry which is preliminary data.</text>
</comment>
<dbReference type="GO" id="GO:0008270">
    <property type="term" value="F:zinc ion binding"/>
    <property type="evidence" value="ECO:0007669"/>
    <property type="project" value="UniProtKB-UniRule"/>
</dbReference>
<feature type="domain" description="ThiC-associated" evidence="11">
    <location>
        <begin position="17"/>
        <end position="94"/>
    </location>
</feature>
<comment type="similarity">
    <text evidence="10">Belongs to the ThiC family.</text>
</comment>
<evidence type="ECO:0000256" key="10">
    <source>
        <dbReference type="HAMAP-Rule" id="MF_00089"/>
    </source>
</evidence>
<dbReference type="InterPro" id="IPR002817">
    <property type="entry name" value="ThiC/BzaA/B"/>
</dbReference>
<dbReference type="Pfam" id="PF13667">
    <property type="entry name" value="ThiC-associated"/>
    <property type="match status" value="1"/>
</dbReference>
<feature type="binding site" evidence="10">
    <location>
        <position position="578"/>
    </location>
    <ligand>
        <name>[4Fe-4S] cluster</name>
        <dbReference type="ChEBI" id="CHEBI:49883"/>
        <note>4Fe-4S-S-AdoMet</note>
    </ligand>
</feature>
<dbReference type="Gene3D" id="3.20.20.540">
    <property type="entry name" value="Radical SAM ThiC family, central domain"/>
    <property type="match status" value="1"/>
</dbReference>
<feature type="binding site" evidence="10">
    <location>
        <position position="583"/>
    </location>
    <ligand>
        <name>[4Fe-4S] cluster</name>
        <dbReference type="ChEBI" id="CHEBI:49883"/>
        <note>4Fe-4S-S-AdoMet</note>
    </ligand>
</feature>
<dbReference type="NCBIfam" id="NF009895">
    <property type="entry name" value="PRK13352.1"/>
    <property type="match status" value="1"/>
</dbReference>
<dbReference type="GO" id="GO:0005829">
    <property type="term" value="C:cytosol"/>
    <property type="evidence" value="ECO:0007669"/>
    <property type="project" value="TreeGrafter"/>
</dbReference>
<keyword evidence="2 10" id="KW-0004">4Fe-4S</keyword>
<dbReference type="SFLD" id="SFLDG01114">
    <property type="entry name" value="phosphomethylpyrimidine_syntha"/>
    <property type="match status" value="1"/>
</dbReference>
<evidence type="ECO:0000256" key="2">
    <source>
        <dbReference type="ARBA" id="ARBA00022485"/>
    </source>
</evidence>
<keyword evidence="6 10" id="KW-0784">Thiamine biosynthesis</keyword>
<dbReference type="Proteomes" id="UP001155483">
    <property type="component" value="Unassembled WGS sequence"/>
</dbReference>
<feature type="binding site" evidence="10">
    <location>
        <position position="291"/>
    </location>
    <ligand>
        <name>substrate</name>
    </ligand>
</feature>
<comment type="catalytic activity">
    <reaction evidence="10">
        <text>5-amino-1-(5-phospho-beta-D-ribosyl)imidazole + S-adenosyl-L-methionine = 4-amino-2-methyl-5-(phosphooxymethyl)pyrimidine + CO + 5'-deoxyadenosine + formate + L-methionine + 3 H(+)</text>
        <dbReference type="Rhea" id="RHEA:24840"/>
        <dbReference type="ChEBI" id="CHEBI:15378"/>
        <dbReference type="ChEBI" id="CHEBI:15740"/>
        <dbReference type="ChEBI" id="CHEBI:17245"/>
        <dbReference type="ChEBI" id="CHEBI:17319"/>
        <dbReference type="ChEBI" id="CHEBI:57844"/>
        <dbReference type="ChEBI" id="CHEBI:58354"/>
        <dbReference type="ChEBI" id="CHEBI:59789"/>
        <dbReference type="ChEBI" id="CHEBI:137981"/>
        <dbReference type="EC" id="4.1.99.17"/>
    </reaction>
</comment>
<keyword evidence="13" id="KW-1185">Reference proteome</keyword>
<dbReference type="EMBL" id="JAOTIF010000001">
    <property type="protein sequence ID" value="MCU7548115.1"/>
    <property type="molecule type" value="Genomic_DNA"/>
</dbReference>
<feature type="binding site" evidence="10">
    <location>
        <begin position="388"/>
        <end position="391"/>
    </location>
    <ligand>
        <name>substrate</name>
    </ligand>
</feature>
<evidence type="ECO:0000259" key="11">
    <source>
        <dbReference type="Pfam" id="PF13667"/>
    </source>
</evidence>
<dbReference type="FunFam" id="3.20.20.540:FF:000001">
    <property type="entry name" value="Phosphomethylpyrimidine synthase"/>
    <property type="match status" value="1"/>
</dbReference>
<reference evidence="12" key="1">
    <citation type="submission" date="2022-09" db="EMBL/GenBank/DDBJ databases">
        <authorList>
            <person name="Yuan C."/>
            <person name="Ke Z."/>
        </authorList>
    </citation>
    <scope>NUCLEOTIDE SEQUENCE</scope>
    <source>
        <strain evidence="12">LB-8</strain>
    </source>
</reference>
<feature type="binding site" evidence="10">
    <location>
        <begin position="347"/>
        <end position="349"/>
    </location>
    <ligand>
        <name>substrate</name>
    </ligand>
</feature>
<evidence type="ECO:0000313" key="12">
    <source>
        <dbReference type="EMBL" id="MCU7548115.1"/>
    </source>
</evidence>
<gene>
    <name evidence="10 12" type="primary">thiC</name>
    <name evidence="12" type="ORF">OCK74_03265</name>
</gene>
<evidence type="ECO:0000256" key="7">
    <source>
        <dbReference type="ARBA" id="ARBA00023004"/>
    </source>
</evidence>
<feature type="binding site" evidence="10">
    <location>
        <position position="431"/>
    </location>
    <ligand>
        <name>Zn(2+)</name>
        <dbReference type="ChEBI" id="CHEBI:29105"/>
    </ligand>
</feature>
<evidence type="ECO:0000256" key="1">
    <source>
        <dbReference type="ARBA" id="ARBA00003175"/>
    </source>
</evidence>
<feature type="binding site" evidence="10">
    <location>
        <position position="327"/>
    </location>
    <ligand>
        <name>substrate</name>
    </ligand>
</feature>
<dbReference type="InterPro" id="IPR038521">
    <property type="entry name" value="ThiC/Bza_core_dom"/>
</dbReference>
<dbReference type="InterPro" id="IPR025747">
    <property type="entry name" value="ThiC-associated_dom"/>
</dbReference>
<feature type="binding site" evidence="10">
    <location>
        <position position="427"/>
    </location>
    <ligand>
        <name>substrate</name>
    </ligand>
</feature>
<dbReference type="AlphaFoldDB" id="A0A9X2XSU4"/>
<evidence type="ECO:0000256" key="6">
    <source>
        <dbReference type="ARBA" id="ARBA00022977"/>
    </source>
</evidence>
<dbReference type="SFLD" id="SFLDF00407">
    <property type="entry name" value="phosphomethylpyrimidine_syntha"/>
    <property type="match status" value="1"/>
</dbReference>
<evidence type="ECO:0000256" key="5">
    <source>
        <dbReference type="ARBA" id="ARBA00022833"/>
    </source>
</evidence>
<evidence type="ECO:0000256" key="8">
    <source>
        <dbReference type="ARBA" id="ARBA00023014"/>
    </source>
</evidence>
<keyword evidence="3 10" id="KW-0949">S-adenosyl-L-methionine</keyword>
<dbReference type="RefSeq" id="WP_279295559.1">
    <property type="nucleotide sequence ID" value="NZ_JAOTIF010000001.1"/>
</dbReference>
<feature type="binding site" evidence="10">
    <location>
        <position position="233"/>
    </location>
    <ligand>
        <name>substrate</name>
    </ligand>
</feature>
<evidence type="ECO:0000256" key="4">
    <source>
        <dbReference type="ARBA" id="ARBA00022723"/>
    </source>
</evidence>
<dbReference type="GO" id="GO:0070284">
    <property type="term" value="F:phosphomethylpyrimidine synthase activity"/>
    <property type="evidence" value="ECO:0007669"/>
    <property type="project" value="UniProtKB-EC"/>
</dbReference>
<sequence>MKKTNEVPKQEVITTAPLPGSKKVYVPGQLHNIKVAMREITLSTTKLANGKTEENAPVTVYDTSGPYTDPEVNIDIKKGLPRLREQWIKDRGDVHELQEVSSAYGKDRMNDASLDHLRFEHIKKPLIAKAESTVTQLHYAKKGIITPEMEYIAIRENQRIDALKYQLNGQYELLTQQHAGNSFGANTPKGLISPEFVRQEVAAGRAIIPNNINHPESEPMIIGRNFLVKINANIGNSAVTSSIEEEVEKAVWACRWGADTIMDLSTGKNIHETREWIIRNSPVPIGTVPIYQALEKVNGKAEDLTWELFRDTLIEQAEQGVDYFTIHAGVLLRYIPLTAKRMTGIVSRGGSIMAKWCLAHHKENFLYTHFDEICEIMKAYDVAFSLGDGLRPGSIADANDEAQFAELKTQGELNQIAWKHDVQVMNEGPGHVPMHLIKENMEKQLEYCKEAPFYTLGPLTTDIAPGYDHITSAIGAAMIGWYGTAMLCYVTPKEHLGLPNKKDVKDGVITYKLAAHAADLAKGHPGAQYRDNALSKARFEFRWEDQFNLSLDPDTARAFHDETLPADGAKVAHFCSMCGPKFCSMQITQEIRDFADKGMLEKSNEFALGGKEIYS</sequence>
<accession>A0A9X2XSU4</accession>
<organism evidence="12 13">
    <name type="scientific">Paraflavisolibacter caeni</name>
    <dbReference type="NCBI Taxonomy" id="2982496"/>
    <lineage>
        <taxon>Bacteria</taxon>
        <taxon>Pseudomonadati</taxon>
        <taxon>Bacteroidota</taxon>
        <taxon>Chitinophagia</taxon>
        <taxon>Chitinophagales</taxon>
        <taxon>Chitinophagaceae</taxon>
        <taxon>Paraflavisolibacter</taxon>
    </lineage>
</organism>
<dbReference type="EC" id="4.1.99.17" evidence="10"/>
<reference evidence="12" key="2">
    <citation type="submission" date="2023-04" db="EMBL/GenBank/DDBJ databases">
        <title>Paracnuella aquatica gen. nov., sp. nov., a member of the family Chitinophagaceae isolated from a hot spring.</title>
        <authorList>
            <person name="Wang C."/>
        </authorList>
    </citation>
    <scope>NUCLEOTIDE SEQUENCE</scope>
    <source>
        <strain evidence="12">LB-8</strain>
    </source>
</reference>
<keyword evidence="4 10" id="KW-0479">Metal-binding</keyword>
<dbReference type="NCBIfam" id="TIGR00190">
    <property type="entry name" value="thiC"/>
    <property type="match status" value="1"/>
</dbReference>
<comment type="pathway">
    <text evidence="10">Cofactor biosynthesis; thiamine diphosphate biosynthesis.</text>
</comment>
<feature type="binding site" evidence="10">
    <location>
        <position position="262"/>
    </location>
    <ligand>
        <name>substrate</name>
    </ligand>
</feature>
<dbReference type="GO" id="GO:0009229">
    <property type="term" value="P:thiamine diphosphate biosynthetic process"/>
    <property type="evidence" value="ECO:0007669"/>
    <property type="project" value="UniProtKB-UniRule"/>
</dbReference>
<dbReference type="GO" id="GO:0009228">
    <property type="term" value="P:thiamine biosynthetic process"/>
    <property type="evidence" value="ECO:0007669"/>
    <property type="project" value="UniProtKB-UniRule"/>
</dbReference>